<sequence length="83" mass="9011">MATSSSSSSTANNIDYIKSLYKEINSHEVSLAELSALPSSRKVYQKNGTIFFRTNVQQAAVSEQKQLDTAKAKLQKLNLSGGS</sequence>
<dbReference type="STRING" id="35608.A0A2U1PHW3"/>
<dbReference type="GO" id="GO:0016272">
    <property type="term" value="C:prefoldin complex"/>
    <property type="evidence" value="ECO:0007669"/>
    <property type="project" value="InterPro"/>
</dbReference>
<comment type="caution">
    <text evidence="2">The sequence shown here is derived from an EMBL/GenBank/DDBJ whole genome shotgun (WGS) entry which is preliminary data.</text>
</comment>
<dbReference type="EMBL" id="PKPP01001130">
    <property type="protein sequence ID" value="PWA85358.1"/>
    <property type="molecule type" value="Genomic_DNA"/>
</dbReference>
<dbReference type="InterPro" id="IPR009053">
    <property type="entry name" value="Prefoldin"/>
</dbReference>
<dbReference type="Proteomes" id="UP000245207">
    <property type="component" value="Unassembled WGS sequence"/>
</dbReference>
<evidence type="ECO:0000313" key="3">
    <source>
        <dbReference type="Proteomes" id="UP000245207"/>
    </source>
</evidence>
<dbReference type="OrthoDB" id="1894836at2759"/>
<protein>
    <recommendedName>
        <fullName evidence="4">Prefoldin</fullName>
    </recommendedName>
</protein>
<name>A0A2U1PHW3_ARTAN</name>
<organism evidence="2 3">
    <name type="scientific">Artemisia annua</name>
    <name type="common">Sweet wormwood</name>
    <dbReference type="NCBI Taxonomy" id="35608"/>
    <lineage>
        <taxon>Eukaryota</taxon>
        <taxon>Viridiplantae</taxon>
        <taxon>Streptophyta</taxon>
        <taxon>Embryophyta</taxon>
        <taxon>Tracheophyta</taxon>
        <taxon>Spermatophyta</taxon>
        <taxon>Magnoliopsida</taxon>
        <taxon>eudicotyledons</taxon>
        <taxon>Gunneridae</taxon>
        <taxon>Pentapetalae</taxon>
        <taxon>asterids</taxon>
        <taxon>campanulids</taxon>
        <taxon>Asterales</taxon>
        <taxon>Asteraceae</taxon>
        <taxon>Asteroideae</taxon>
        <taxon>Anthemideae</taxon>
        <taxon>Artemisiinae</taxon>
        <taxon>Artemisia</taxon>
    </lineage>
</organism>
<dbReference type="GO" id="GO:0009409">
    <property type="term" value="P:response to cold"/>
    <property type="evidence" value="ECO:0007669"/>
    <property type="project" value="UniProtKB-ARBA"/>
</dbReference>
<reference evidence="2 3" key="1">
    <citation type="journal article" date="2018" name="Mol. Plant">
        <title>The genome of Artemisia annua provides insight into the evolution of Asteraceae family and artemisinin biosynthesis.</title>
        <authorList>
            <person name="Shen Q."/>
            <person name="Zhang L."/>
            <person name="Liao Z."/>
            <person name="Wang S."/>
            <person name="Yan T."/>
            <person name="Shi P."/>
            <person name="Liu M."/>
            <person name="Fu X."/>
            <person name="Pan Q."/>
            <person name="Wang Y."/>
            <person name="Lv Z."/>
            <person name="Lu X."/>
            <person name="Zhang F."/>
            <person name="Jiang W."/>
            <person name="Ma Y."/>
            <person name="Chen M."/>
            <person name="Hao X."/>
            <person name="Li L."/>
            <person name="Tang Y."/>
            <person name="Lv G."/>
            <person name="Zhou Y."/>
            <person name="Sun X."/>
            <person name="Brodelius P.E."/>
            <person name="Rose J.K.C."/>
            <person name="Tang K."/>
        </authorList>
    </citation>
    <scope>NUCLEOTIDE SEQUENCE [LARGE SCALE GENOMIC DNA]</scope>
    <source>
        <strain evidence="3">cv. Huhao1</strain>
        <tissue evidence="2">Leaf</tissue>
    </source>
</reference>
<comment type="similarity">
    <text evidence="1">Belongs to the prefoldin subunit beta family.</text>
</comment>
<evidence type="ECO:0000313" key="2">
    <source>
        <dbReference type="EMBL" id="PWA85358.1"/>
    </source>
</evidence>
<dbReference type="Pfam" id="PF01920">
    <property type="entry name" value="Prefoldin_2"/>
    <property type="match status" value="1"/>
</dbReference>
<evidence type="ECO:0008006" key="4">
    <source>
        <dbReference type="Google" id="ProtNLM"/>
    </source>
</evidence>
<keyword evidence="3" id="KW-1185">Reference proteome</keyword>
<gene>
    <name evidence="2" type="ORF">CTI12_AA149940</name>
</gene>
<dbReference type="GO" id="GO:0051082">
    <property type="term" value="F:unfolded protein binding"/>
    <property type="evidence" value="ECO:0007669"/>
    <property type="project" value="InterPro"/>
</dbReference>
<proteinExistence type="inferred from homology"/>
<dbReference type="GO" id="GO:0006457">
    <property type="term" value="P:protein folding"/>
    <property type="evidence" value="ECO:0007669"/>
    <property type="project" value="InterPro"/>
</dbReference>
<dbReference type="InterPro" id="IPR002777">
    <property type="entry name" value="PFD_beta-like"/>
</dbReference>
<dbReference type="SUPFAM" id="SSF46579">
    <property type="entry name" value="Prefoldin"/>
    <property type="match status" value="1"/>
</dbReference>
<dbReference type="Gene3D" id="1.10.287.370">
    <property type="match status" value="1"/>
</dbReference>
<evidence type="ECO:0000256" key="1">
    <source>
        <dbReference type="ARBA" id="ARBA00008045"/>
    </source>
</evidence>
<dbReference type="AlphaFoldDB" id="A0A2U1PHW3"/>
<accession>A0A2U1PHW3</accession>